<dbReference type="Gene3D" id="3.40.630.30">
    <property type="match status" value="1"/>
</dbReference>
<evidence type="ECO:0000313" key="2">
    <source>
        <dbReference type="EMBL" id="PIW17373.1"/>
    </source>
</evidence>
<dbReference type="SUPFAM" id="SSF55729">
    <property type="entry name" value="Acyl-CoA N-acyltransferases (Nat)"/>
    <property type="match status" value="1"/>
</dbReference>
<dbReference type="EMBL" id="PFFQ01000024">
    <property type="protein sequence ID" value="PIW17373.1"/>
    <property type="molecule type" value="Genomic_DNA"/>
</dbReference>
<dbReference type="InterPro" id="IPR000182">
    <property type="entry name" value="GNAT_dom"/>
</dbReference>
<dbReference type="PANTHER" id="PTHR43415:SF3">
    <property type="entry name" value="GNAT-FAMILY ACETYLTRANSFERASE"/>
    <property type="match status" value="1"/>
</dbReference>
<name>A0A2M7G5S5_9BACT</name>
<organism evidence="2 3">
    <name type="scientific">bacterium (Candidatus Blackallbacteria) CG17_big_fil_post_rev_8_21_14_2_50_48_46</name>
    <dbReference type="NCBI Taxonomy" id="2014261"/>
    <lineage>
        <taxon>Bacteria</taxon>
        <taxon>Candidatus Blackallbacteria</taxon>
    </lineage>
</organism>
<accession>A0A2M7G5S5</accession>
<feature type="domain" description="N-acetyltransferase" evidence="1">
    <location>
        <begin position="17"/>
        <end position="150"/>
    </location>
</feature>
<dbReference type="AlphaFoldDB" id="A0A2M7G5S5"/>
<dbReference type="Proteomes" id="UP000231019">
    <property type="component" value="Unassembled WGS sequence"/>
</dbReference>
<evidence type="ECO:0000313" key="3">
    <source>
        <dbReference type="Proteomes" id="UP000231019"/>
    </source>
</evidence>
<dbReference type="GO" id="GO:0016747">
    <property type="term" value="F:acyltransferase activity, transferring groups other than amino-acyl groups"/>
    <property type="evidence" value="ECO:0007669"/>
    <property type="project" value="InterPro"/>
</dbReference>
<proteinExistence type="predicted"/>
<protein>
    <recommendedName>
        <fullName evidence="1">N-acetyltransferase domain-containing protein</fullName>
    </recommendedName>
</protein>
<dbReference type="Pfam" id="PF13302">
    <property type="entry name" value="Acetyltransf_3"/>
    <property type="match status" value="1"/>
</dbReference>
<sequence length="182" mass="21714">MIIANSDICKIVTRQKNDFEWYWYWLNNGDWRTTDAPWEITSPNEKEEIKTVFNKGIDNEITGLRTRVWIESNNLRIGSLNCYGLNIEKKSVKIGIGIYEPEYRGLGIAKTAIKLWVKYIFENFDILRIELETYDFNISMIKVAEKTGFKLEKIENNFIEWKDNKIDKYFFYINRVDINNNL</sequence>
<dbReference type="InterPro" id="IPR016181">
    <property type="entry name" value="Acyl_CoA_acyltransferase"/>
</dbReference>
<evidence type="ECO:0000259" key="1">
    <source>
        <dbReference type="Pfam" id="PF13302"/>
    </source>
</evidence>
<gene>
    <name evidence="2" type="ORF">COW36_09365</name>
</gene>
<dbReference type="PANTHER" id="PTHR43415">
    <property type="entry name" value="SPERMIDINE N(1)-ACETYLTRANSFERASE"/>
    <property type="match status" value="1"/>
</dbReference>
<comment type="caution">
    <text evidence="2">The sequence shown here is derived from an EMBL/GenBank/DDBJ whole genome shotgun (WGS) entry which is preliminary data.</text>
</comment>
<reference evidence="2 3" key="1">
    <citation type="submission" date="2017-09" db="EMBL/GenBank/DDBJ databases">
        <title>Depth-based differentiation of microbial function through sediment-hosted aquifers and enrichment of novel symbionts in the deep terrestrial subsurface.</title>
        <authorList>
            <person name="Probst A.J."/>
            <person name="Ladd B."/>
            <person name="Jarett J.K."/>
            <person name="Geller-Mcgrath D.E."/>
            <person name="Sieber C.M."/>
            <person name="Emerson J.B."/>
            <person name="Anantharaman K."/>
            <person name="Thomas B.C."/>
            <person name="Malmstrom R."/>
            <person name="Stieglmeier M."/>
            <person name="Klingl A."/>
            <person name="Woyke T."/>
            <person name="Ryan C.M."/>
            <person name="Banfield J.F."/>
        </authorList>
    </citation>
    <scope>NUCLEOTIDE SEQUENCE [LARGE SCALE GENOMIC DNA]</scope>
    <source>
        <strain evidence="2">CG17_big_fil_post_rev_8_21_14_2_50_48_46</strain>
    </source>
</reference>